<keyword evidence="3" id="KW-0934">Plastid</keyword>
<keyword evidence="2" id="KW-0732">Signal</keyword>
<evidence type="ECO:0000313" key="3">
    <source>
        <dbReference type="EMBL" id="AWI68539.1"/>
    </source>
</evidence>
<evidence type="ECO:0000256" key="2">
    <source>
        <dbReference type="SAM" id="SignalP"/>
    </source>
</evidence>
<sequence length="141" mass="15855">MCHCLFILHAALAPFTSSTVIAHLHFLVPLNLCSFAEKSLRFGCASLLRRRFALVRFGGANAKSFRFGSSALRIGSAEANQRSKEPLLCIGSFRFGEAERKKRTKLLRRSESKEALKMQRSEAKGGKAKRKKKEDLKNKQK</sequence>
<protein>
    <submittedName>
        <fullName evidence="3">Uncharacterized protein</fullName>
    </submittedName>
</protein>
<dbReference type="EMBL" id="MF276981">
    <property type="protein sequence ID" value="AWI68539.1"/>
    <property type="molecule type" value="Genomic_DNA"/>
</dbReference>
<feature type="region of interest" description="Disordered" evidence="1">
    <location>
        <begin position="104"/>
        <end position="141"/>
    </location>
</feature>
<feature type="chain" id="PRO_5015983527" evidence="2">
    <location>
        <begin position="19"/>
        <end position="141"/>
    </location>
</feature>
<evidence type="ECO:0000256" key="1">
    <source>
        <dbReference type="SAM" id="MobiDB-lite"/>
    </source>
</evidence>
<proteinExistence type="predicted"/>
<keyword evidence="3" id="KW-0150">Chloroplast</keyword>
<dbReference type="AlphaFoldDB" id="A0A2U8GIS9"/>
<organism evidence="3">
    <name type="scientific">Pediastrum duplex</name>
    <name type="common">Green alga</name>
    <dbReference type="NCBI Taxonomy" id="3105"/>
    <lineage>
        <taxon>Eukaryota</taxon>
        <taxon>Viridiplantae</taxon>
        <taxon>Chlorophyta</taxon>
        <taxon>core chlorophytes</taxon>
        <taxon>Chlorophyceae</taxon>
        <taxon>CS clade</taxon>
        <taxon>Sphaeropleales</taxon>
        <taxon>Hydrodictyaceae</taxon>
        <taxon>Pediastrum</taxon>
    </lineage>
</organism>
<feature type="compositionally biased region" description="Basic and acidic residues" evidence="1">
    <location>
        <begin position="108"/>
        <end position="125"/>
    </location>
</feature>
<accession>A0A2U8GIS9</accession>
<name>A0A2U8GIS9_PEDDU</name>
<feature type="signal peptide" evidence="2">
    <location>
        <begin position="1"/>
        <end position="18"/>
    </location>
</feature>
<reference evidence="3" key="1">
    <citation type="journal article" date="2018" name="Am. J. Bot.">
        <title>Organellar phylogenomics inform systematics in the green algal family Hydrodictyaceae (Chlorophyceae) and provide clues to the complex evolutionary history of plastid genomes in the green algal tree of life.</title>
        <authorList>
            <person name="McManus H.A."/>
            <person name="Fucikova K."/>
            <person name="Lewis P.O."/>
            <person name="Lewis L.A."/>
            <person name="Karol K.G."/>
        </authorList>
    </citation>
    <scope>NUCLEOTIDE SEQUENCE</scope>
</reference>
<geneLocation type="chloroplast" evidence="3"/>